<dbReference type="AlphaFoldDB" id="W0FGG4"/>
<dbReference type="PROSITE" id="PS51186">
    <property type="entry name" value="GNAT"/>
    <property type="match status" value="1"/>
</dbReference>
<protein>
    <submittedName>
        <fullName evidence="4">Acetyltransferase, GNAT family</fullName>
    </submittedName>
</protein>
<dbReference type="Pfam" id="PF00583">
    <property type="entry name" value="Acetyltransf_1"/>
    <property type="match status" value="1"/>
</dbReference>
<evidence type="ECO:0000256" key="2">
    <source>
        <dbReference type="ARBA" id="ARBA00023315"/>
    </source>
</evidence>
<dbReference type="Gene3D" id="3.40.630.30">
    <property type="match status" value="1"/>
</dbReference>
<feature type="domain" description="N-acetyltransferase" evidence="3">
    <location>
        <begin position="27"/>
        <end position="181"/>
    </location>
</feature>
<name>W0FGG4_9BACT</name>
<dbReference type="PANTHER" id="PTHR43877">
    <property type="entry name" value="AMINOALKYLPHOSPHONATE N-ACETYLTRANSFERASE-RELATED-RELATED"/>
    <property type="match status" value="1"/>
</dbReference>
<organism evidence="4">
    <name type="scientific">uncultured bacterium Contig3b</name>
    <dbReference type="NCBI Taxonomy" id="1393568"/>
    <lineage>
        <taxon>Bacteria</taxon>
        <taxon>environmental samples</taxon>
    </lineage>
</organism>
<dbReference type="InterPro" id="IPR000182">
    <property type="entry name" value="GNAT_dom"/>
</dbReference>
<dbReference type="SUPFAM" id="SSF55729">
    <property type="entry name" value="Acyl-CoA N-acyltransferases (Nat)"/>
    <property type="match status" value="1"/>
</dbReference>
<dbReference type="CDD" id="cd04301">
    <property type="entry name" value="NAT_SF"/>
    <property type="match status" value="1"/>
</dbReference>
<evidence type="ECO:0000313" key="4">
    <source>
        <dbReference type="EMBL" id="AHF23723.1"/>
    </source>
</evidence>
<dbReference type="EMBL" id="KC246773">
    <property type="protein sequence ID" value="AHF23723.1"/>
    <property type="molecule type" value="Genomic_DNA"/>
</dbReference>
<dbReference type="InterPro" id="IPR016181">
    <property type="entry name" value="Acyl_CoA_acyltransferase"/>
</dbReference>
<reference evidence="4" key="1">
    <citation type="journal article" date="2013" name="PLoS ONE">
        <title>Metagenomic insights into the carbohydrate-active enzymes carried by the microorganisms adhering to solid digesta in the rumen of cows.</title>
        <authorList>
            <person name="Wang L."/>
            <person name="Hatem A."/>
            <person name="Catalyurek U.V."/>
            <person name="Morrison M."/>
            <person name="Yu Z."/>
        </authorList>
    </citation>
    <scope>NUCLEOTIDE SEQUENCE</scope>
</reference>
<dbReference type="InterPro" id="IPR050832">
    <property type="entry name" value="Bact_Acetyltransf"/>
</dbReference>
<sequence length="181" mass="20514">MEYHRIITLKDGRTCTLRQGTAQDAEGVLRNFVLNHAQTDFLTTYPDENTFTVEQEEKYLQTKADSPDEVELVAEVDGLIVGQAGIRSLGRADKVKHRATFGISIDIDWWHLGIGRALTKACIELAKQAGYLQLELEAVAANERALALYESEGFREYGRNPKGFRSRLTGWQELVLMRREL</sequence>
<accession>W0FGG4</accession>
<evidence type="ECO:0000259" key="3">
    <source>
        <dbReference type="PROSITE" id="PS51186"/>
    </source>
</evidence>
<keyword evidence="2" id="KW-0012">Acyltransferase</keyword>
<evidence type="ECO:0000256" key="1">
    <source>
        <dbReference type="ARBA" id="ARBA00022679"/>
    </source>
</evidence>
<dbReference type="GO" id="GO:0016747">
    <property type="term" value="F:acyltransferase activity, transferring groups other than amino-acyl groups"/>
    <property type="evidence" value="ECO:0007669"/>
    <property type="project" value="InterPro"/>
</dbReference>
<proteinExistence type="predicted"/>
<keyword evidence="1 4" id="KW-0808">Transferase</keyword>